<evidence type="ECO:0000256" key="1">
    <source>
        <dbReference type="SAM" id="MobiDB-lite"/>
    </source>
</evidence>
<reference evidence="3" key="1">
    <citation type="submission" date="2016-06" db="EMBL/GenBank/DDBJ databases">
        <authorList>
            <person name="Varghese N."/>
            <person name="Submissions Spin"/>
        </authorList>
    </citation>
    <scope>NUCLEOTIDE SEQUENCE [LARGE SCALE GENOMIC DNA]</scope>
    <source>
        <strain evidence="3">DSM 44151</strain>
    </source>
</reference>
<accession>A0A1C6U963</accession>
<dbReference type="RefSeq" id="WP_091307834.1">
    <property type="nucleotide sequence ID" value="NZ_FMIB01000002.1"/>
</dbReference>
<gene>
    <name evidence="2" type="ORF">GA0070603_1031</name>
</gene>
<feature type="region of interest" description="Disordered" evidence="1">
    <location>
        <begin position="293"/>
        <end position="343"/>
    </location>
</feature>
<evidence type="ECO:0000313" key="3">
    <source>
        <dbReference type="Proteomes" id="UP000198605"/>
    </source>
</evidence>
<name>A0A1C6U963_9ACTN</name>
<dbReference type="STRING" id="47854.GA0070603_1031"/>
<protein>
    <submittedName>
        <fullName evidence="2">SPFH domain / Band 7 family protein</fullName>
    </submittedName>
</protein>
<dbReference type="GeneID" id="43277698"/>
<dbReference type="EMBL" id="FMIB01000002">
    <property type="protein sequence ID" value="SCL50630.1"/>
    <property type="molecule type" value="Genomic_DNA"/>
</dbReference>
<dbReference type="Proteomes" id="UP000198605">
    <property type="component" value="Unassembled WGS sequence"/>
</dbReference>
<evidence type="ECO:0000313" key="2">
    <source>
        <dbReference type="EMBL" id="SCL50630.1"/>
    </source>
</evidence>
<dbReference type="OrthoDB" id="4132762at2"/>
<dbReference type="AlphaFoldDB" id="A0A1C6U963"/>
<proteinExistence type="predicted"/>
<sequence>MLYPIIEELQLHEVRRGLFRRSRRDVGQLPRQRPGTVLVFQVNNSYVVAPGQRLRGDEPVVVNAASVSVVDVRQRMVPAHIALPSANPANAFAVRVTFSCRVRDAETFVATHADLIDELASYLRQDRQLRVLSTSFTLDQLADAHDALSAQIEARFSLKPLAMEGIEITLNDVDVLTPEDVAEFERSRQQVHRQQVLEKLHRDFDRAEADLIEKILDRGPRAVEALAIRLGEVSVGNATTRSYGEADKSTARLLEILTNLATYGHADQVSVDTALVIDEIVTRITGKPQSVTYRDAAAADDEPAKPIAGRPAAAQAPIKTETRQDEEDAWRGSSKPQEIEDDL</sequence>
<keyword evidence="3" id="KW-1185">Reference proteome</keyword>
<organism evidence="2 3">
    <name type="scientific">Micromonospora chersina</name>
    <dbReference type="NCBI Taxonomy" id="47854"/>
    <lineage>
        <taxon>Bacteria</taxon>
        <taxon>Bacillati</taxon>
        <taxon>Actinomycetota</taxon>
        <taxon>Actinomycetes</taxon>
        <taxon>Micromonosporales</taxon>
        <taxon>Micromonosporaceae</taxon>
        <taxon>Micromonospora</taxon>
    </lineage>
</organism>